<protein>
    <recommendedName>
        <fullName evidence="10">Replication factor A</fullName>
    </recommendedName>
</protein>
<dbReference type="Gene3D" id="2.40.50.140">
    <property type="entry name" value="Nucleic acid-binding proteins"/>
    <property type="match status" value="3"/>
</dbReference>
<organism evidence="8 9">
    <name type="scientific">Candidatus Undinarchaeum marinum</name>
    <dbReference type="NCBI Taxonomy" id="2756141"/>
    <lineage>
        <taxon>Archaea</taxon>
        <taxon>Candidatus Undinarchaeota</taxon>
        <taxon>Candidatus Undinarchaeia</taxon>
        <taxon>Candidatus Undinarchaeales</taxon>
        <taxon>Candidatus Undinarchaeaceae</taxon>
        <taxon>Candidatus Undinarchaeum</taxon>
    </lineage>
</organism>
<dbReference type="InterPro" id="IPR004365">
    <property type="entry name" value="NA-bd_OB_tRNA"/>
</dbReference>
<dbReference type="InterPro" id="IPR047192">
    <property type="entry name" value="Euk_RPA1_DBD_C"/>
</dbReference>
<keyword evidence="5" id="KW-0238">DNA-binding</keyword>
<keyword evidence="2" id="KW-0479">Metal-binding</keyword>
<feature type="domain" description="Replication factor A C-terminal" evidence="7">
    <location>
        <begin position="320"/>
        <end position="450"/>
    </location>
</feature>
<dbReference type="Pfam" id="PF01336">
    <property type="entry name" value="tRNA_anti-codon"/>
    <property type="match status" value="2"/>
</dbReference>
<keyword evidence="4" id="KW-0862">Zinc</keyword>
<proteinExistence type="inferred from homology"/>
<accession>A0A832UZS9</accession>
<dbReference type="PANTHER" id="PTHR13356">
    <property type="entry name" value="OB FOLD NUCLEIC ACID BINDING PROTEIN-RELATED"/>
    <property type="match status" value="1"/>
</dbReference>
<sequence length="455" mass="49637">MGELEELIHTVSEKTGLGEDEIKKKVKEKQRELSGLVSETGAAYIVANELGVKTKNRVIESTVRIGDILPEMRAVSVLGRIKAISPTREFVNKTGVKGKVANLEIVDNTESIRVAIWNQSDIDKLESGEIKEGQIIQVKNGYVREGYRGGLEISIGNKGKLIENPEDVNESEFPSEDEFTSAVEIGKIVPDSSVNIVGRVIRNFGVNEFERDGRAGKVANLVIGDKSGTVKLVLWNEKAEESVELGVGDLVRVGNGFVKQGQEGLEVQANWGTTLVKNPEGVEVPDADDIIYEGRGSSNNGAPRENVEVKISELKEGDKYRQVRGAIINVFGENFVHLMCPECNKKIREGQCEKCGIIEKPNKLLIINGTIDDGSGTISVSFFREAAEKLIGISSDEINSASVDIAAKVNEALGKEIVIEGSVKRNDYMDRLELNAYDVKPVDAVQAAEKMIGKI</sequence>
<dbReference type="Pfam" id="PF08646">
    <property type="entry name" value="Rep_fac-A_C"/>
    <property type="match status" value="1"/>
</dbReference>
<evidence type="ECO:0000256" key="1">
    <source>
        <dbReference type="ARBA" id="ARBA00005690"/>
    </source>
</evidence>
<evidence type="ECO:0000259" key="7">
    <source>
        <dbReference type="Pfam" id="PF08646"/>
    </source>
</evidence>
<evidence type="ECO:0000256" key="3">
    <source>
        <dbReference type="ARBA" id="ARBA00022771"/>
    </source>
</evidence>
<dbReference type="Proteomes" id="UP000604391">
    <property type="component" value="Unassembled WGS sequence"/>
</dbReference>
<evidence type="ECO:0000259" key="6">
    <source>
        <dbReference type="Pfam" id="PF01336"/>
    </source>
</evidence>
<feature type="domain" description="OB" evidence="6">
    <location>
        <begin position="194"/>
        <end position="270"/>
    </location>
</feature>
<dbReference type="GO" id="GO:0008270">
    <property type="term" value="F:zinc ion binding"/>
    <property type="evidence" value="ECO:0007669"/>
    <property type="project" value="UniProtKB-KW"/>
</dbReference>
<dbReference type="EMBL" id="DVAD01000007">
    <property type="protein sequence ID" value="HIJ99440.1"/>
    <property type="molecule type" value="Genomic_DNA"/>
</dbReference>
<evidence type="ECO:0008006" key="10">
    <source>
        <dbReference type="Google" id="ProtNLM"/>
    </source>
</evidence>
<dbReference type="GO" id="GO:0000724">
    <property type="term" value="P:double-strand break repair via homologous recombination"/>
    <property type="evidence" value="ECO:0007669"/>
    <property type="project" value="TreeGrafter"/>
</dbReference>
<evidence type="ECO:0000256" key="4">
    <source>
        <dbReference type="ARBA" id="ARBA00022833"/>
    </source>
</evidence>
<evidence type="ECO:0000313" key="8">
    <source>
        <dbReference type="EMBL" id="HIJ99440.1"/>
    </source>
</evidence>
<gene>
    <name evidence="8" type="ORF">H1011_01280</name>
</gene>
<dbReference type="PANTHER" id="PTHR13356:SF0">
    <property type="entry name" value="SOSS COMPLEX SUBUNIT B HOMOLOG"/>
    <property type="match status" value="1"/>
</dbReference>
<dbReference type="InterPro" id="IPR013955">
    <property type="entry name" value="Rep_factor-A_C"/>
</dbReference>
<comment type="similarity">
    <text evidence="1">Belongs to the replication factor A protein 1 family.</text>
</comment>
<keyword evidence="3" id="KW-0863">Zinc-finger</keyword>
<feature type="domain" description="OB" evidence="6">
    <location>
        <begin position="75"/>
        <end position="155"/>
    </location>
</feature>
<dbReference type="CDD" id="cd04491">
    <property type="entry name" value="SoSSB_OBF"/>
    <property type="match status" value="2"/>
</dbReference>
<dbReference type="CDD" id="cd04476">
    <property type="entry name" value="RPA1_DBD_C"/>
    <property type="match status" value="1"/>
</dbReference>
<dbReference type="AlphaFoldDB" id="A0A832UZS9"/>
<evidence type="ECO:0000256" key="2">
    <source>
        <dbReference type="ARBA" id="ARBA00022723"/>
    </source>
</evidence>
<comment type="caution">
    <text evidence="8">The sequence shown here is derived from an EMBL/GenBank/DDBJ whole genome shotgun (WGS) entry which is preliminary data.</text>
</comment>
<evidence type="ECO:0000256" key="5">
    <source>
        <dbReference type="ARBA" id="ARBA00023125"/>
    </source>
</evidence>
<dbReference type="GO" id="GO:0003677">
    <property type="term" value="F:DNA binding"/>
    <property type="evidence" value="ECO:0007669"/>
    <property type="project" value="UniProtKB-KW"/>
</dbReference>
<dbReference type="GO" id="GO:0010212">
    <property type="term" value="P:response to ionizing radiation"/>
    <property type="evidence" value="ECO:0007669"/>
    <property type="project" value="TreeGrafter"/>
</dbReference>
<name>A0A832UZS9_9ARCH</name>
<dbReference type="SUPFAM" id="SSF50249">
    <property type="entry name" value="Nucleic acid-binding proteins"/>
    <property type="match status" value="3"/>
</dbReference>
<dbReference type="InterPro" id="IPR051231">
    <property type="entry name" value="SOSS-B"/>
</dbReference>
<evidence type="ECO:0000313" key="9">
    <source>
        <dbReference type="Proteomes" id="UP000604391"/>
    </source>
</evidence>
<dbReference type="InterPro" id="IPR012340">
    <property type="entry name" value="NA-bd_OB-fold"/>
</dbReference>
<keyword evidence="9" id="KW-1185">Reference proteome</keyword>
<reference evidence="8 9" key="1">
    <citation type="journal article" name="Nat. Commun.">
        <title>Undinarchaeota illuminate DPANN phylogeny and the impact of gene transfer on archaeal evolution.</title>
        <authorList>
            <person name="Dombrowski N."/>
            <person name="Williams T.A."/>
            <person name="Sun J."/>
            <person name="Woodcroft B.J."/>
            <person name="Lee J.H."/>
            <person name="Minh B.Q."/>
            <person name="Rinke C."/>
            <person name="Spang A."/>
        </authorList>
    </citation>
    <scope>NUCLEOTIDE SEQUENCE [LARGE SCALE GENOMIC DNA]</scope>
    <source>
        <strain evidence="8">MAG_bin17</strain>
    </source>
</reference>